<evidence type="ECO:0000256" key="5">
    <source>
        <dbReference type="ARBA" id="ARBA00023186"/>
    </source>
</evidence>
<evidence type="ECO:0000313" key="6">
    <source>
        <dbReference type="EMBL" id="MBA4501363.1"/>
    </source>
</evidence>
<dbReference type="RefSeq" id="WP_181737153.1">
    <property type="nucleotide sequence ID" value="NZ_JACEMT010000035.1"/>
</dbReference>
<comment type="similarity">
    <text evidence="2">Belongs to the SdhE FAD assembly factor family.</text>
</comment>
<dbReference type="PANTHER" id="PTHR39585:SF1">
    <property type="entry name" value="FAD ASSEMBLY FACTOR SDHE"/>
    <property type="match status" value="1"/>
</dbReference>
<sequence>MYSEDDVRRLTWQCRRGMLELDVLLVPFMQEAFSGLEPEDQNRFVKLLDSEDQDLFMWFMQRSVPEDPDMRRIVDIILERVQPA</sequence>
<dbReference type="Proteomes" id="UP000538931">
    <property type="component" value="Unassembled WGS sequence"/>
</dbReference>
<evidence type="ECO:0000256" key="4">
    <source>
        <dbReference type="ARBA" id="ARBA00022490"/>
    </source>
</evidence>
<comment type="subcellular location">
    <subcellularLocation>
        <location evidence="1">Cytoplasm</location>
    </subcellularLocation>
</comment>
<dbReference type="AlphaFoldDB" id="A0A7W1WW90"/>
<dbReference type="PANTHER" id="PTHR39585">
    <property type="entry name" value="FAD ASSEMBLY FACTOR SDHE"/>
    <property type="match status" value="1"/>
</dbReference>
<name>A0A7W1WW90_9GAMM</name>
<evidence type="ECO:0000256" key="2">
    <source>
        <dbReference type="ARBA" id="ARBA00008571"/>
    </source>
</evidence>
<accession>A0A7W1WW90</accession>
<proteinExistence type="inferred from homology"/>
<dbReference type="InterPro" id="IPR050531">
    <property type="entry name" value="SdhE_FAD_assembly_factor"/>
</dbReference>
<dbReference type="Pfam" id="PF03937">
    <property type="entry name" value="Sdh5"/>
    <property type="match status" value="1"/>
</dbReference>
<comment type="caution">
    <text evidence="6">The sequence shown here is derived from an EMBL/GenBank/DDBJ whole genome shotgun (WGS) entry which is preliminary data.</text>
</comment>
<evidence type="ECO:0000256" key="1">
    <source>
        <dbReference type="ARBA" id="ARBA00004496"/>
    </source>
</evidence>
<dbReference type="EMBL" id="JACEMT010000035">
    <property type="protein sequence ID" value="MBA4501363.1"/>
    <property type="molecule type" value="Genomic_DNA"/>
</dbReference>
<keyword evidence="4" id="KW-0963">Cytoplasm</keyword>
<dbReference type="SUPFAM" id="SSF109910">
    <property type="entry name" value="YgfY-like"/>
    <property type="match status" value="1"/>
</dbReference>
<reference evidence="6 7" key="1">
    <citation type="submission" date="2020-07" db="EMBL/GenBank/DDBJ databases">
        <title>Bacterium isolated from marien macroalgae.</title>
        <authorList>
            <person name="Zhu K."/>
            <person name="Lu D."/>
            <person name="Du Z."/>
        </authorList>
    </citation>
    <scope>NUCLEOTIDE SEQUENCE [LARGE SCALE GENOMIC DNA]</scope>
    <source>
        <strain evidence="6 7">3-1745</strain>
    </source>
</reference>
<gene>
    <name evidence="6" type="ORF">H1S06_03155</name>
</gene>
<protein>
    <recommendedName>
        <fullName evidence="3">FAD assembly factor SdhE</fullName>
    </recommendedName>
</protein>
<evidence type="ECO:0000256" key="3">
    <source>
        <dbReference type="ARBA" id="ARBA00019418"/>
    </source>
</evidence>
<dbReference type="GO" id="GO:0005737">
    <property type="term" value="C:cytoplasm"/>
    <property type="evidence" value="ECO:0007669"/>
    <property type="project" value="UniProtKB-SubCell"/>
</dbReference>
<keyword evidence="5" id="KW-0143">Chaperone</keyword>
<dbReference type="InterPro" id="IPR036714">
    <property type="entry name" value="SDH_sf"/>
</dbReference>
<organism evidence="6 7">
    <name type="scientific">Marinobacterium marinum</name>
    <dbReference type="NCBI Taxonomy" id="2756129"/>
    <lineage>
        <taxon>Bacteria</taxon>
        <taxon>Pseudomonadati</taxon>
        <taxon>Pseudomonadota</taxon>
        <taxon>Gammaproteobacteria</taxon>
        <taxon>Oceanospirillales</taxon>
        <taxon>Oceanospirillaceae</taxon>
        <taxon>Marinobacterium</taxon>
    </lineage>
</organism>
<keyword evidence="7" id="KW-1185">Reference proteome</keyword>
<evidence type="ECO:0000313" key="7">
    <source>
        <dbReference type="Proteomes" id="UP000538931"/>
    </source>
</evidence>
<dbReference type="InterPro" id="IPR005631">
    <property type="entry name" value="SDH"/>
</dbReference>
<dbReference type="GO" id="GO:0006105">
    <property type="term" value="P:succinate metabolic process"/>
    <property type="evidence" value="ECO:0007669"/>
    <property type="project" value="TreeGrafter"/>
</dbReference>
<dbReference type="Gene3D" id="1.10.150.250">
    <property type="entry name" value="Flavinator of succinate dehydrogenase"/>
    <property type="match status" value="1"/>
</dbReference>